<accession>A0AAP2GLT2</accession>
<protein>
    <submittedName>
        <fullName evidence="1">Uncharacterized protein</fullName>
    </submittedName>
</protein>
<sequence length="255" mass="29035">MKIKVKYLNRIIDALVTKHDETYEQKAMGRIAEKIDGLGDQYLYKKISQPISKMKPEQEIGLNEAKVMALVRHLGYQNIKAFTNEMDNPYSSQLKSCIGTYYTYLRKSSKEGALLRSPVRVFEKKNKIWMELQGKRLNYLGEMKLQHGYLSVLLQNENGKQFYHGYKIGAMEEPLVLQGIFSGVTSTFDPIGGRVILVRVEGKKFNELKIGELKISAMKRSDDTGEVALAEYLEDIARNNLSINKTTSFGFGDLT</sequence>
<evidence type="ECO:0000313" key="2">
    <source>
        <dbReference type="Proteomes" id="UP001319200"/>
    </source>
</evidence>
<proteinExistence type="predicted"/>
<dbReference type="Proteomes" id="UP001319200">
    <property type="component" value="Unassembled WGS sequence"/>
</dbReference>
<organism evidence="1 2">
    <name type="scientific">Chryseosolibacter histidini</name>
    <dbReference type="NCBI Taxonomy" id="2782349"/>
    <lineage>
        <taxon>Bacteria</taxon>
        <taxon>Pseudomonadati</taxon>
        <taxon>Bacteroidota</taxon>
        <taxon>Cytophagia</taxon>
        <taxon>Cytophagales</taxon>
        <taxon>Chryseotaleaceae</taxon>
        <taxon>Chryseosolibacter</taxon>
    </lineage>
</organism>
<dbReference type="EMBL" id="JAHESF010000003">
    <property type="protein sequence ID" value="MBT1696173.1"/>
    <property type="molecule type" value="Genomic_DNA"/>
</dbReference>
<evidence type="ECO:0000313" key="1">
    <source>
        <dbReference type="EMBL" id="MBT1696173.1"/>
    </source>
</evidence>
<comment type="caution">
    <text evidence="1">The sequence shown here is derived from an EMBL/GenBank/DDBJ whole genome shotgun (WGS) entry which is preliminary data.</text>
</comment>
<keyword evidence="2" id="KW-1185">Reference proteome</keyword>
<gene>
    <name evidence="1" type="ORF">KK083_04765</name>
</gene>
<name>A0AAP2GLT2_9BACT</name>
<reference evidence="1 2" key="1">
    <citation type="submission" date="2021-05" db="EMBL/GenBank/DDBJ databases">
        <title>A Polyphasic approach of four new species of the genus Ohtaekwangia: Ohtaekwangia histidinii sp. nov., Ohtaekwangia cretensis sp. nov., Ohtaekwangia indiensis sp. nov., Ohtaekwangia reichenbachii sp. nov. from diverse environment.</title>
        <authorList>
            <person name="Octaviana S."/>
        </authorList>
    </citation>
    <scope>NUCLEOTIDE SEQUENCE [LARGE SCALE GENOMIC DNA]</scope>
    <source>
        <strain evidence="1 2">PWU4</strain>
    </source>
</reference>
<dbReference type="AlphaFoldDB" id="A0AAP2GLT2"/>
<dbReference type="RefSeq" id="WP_254161222.1">
    <property type="nucleotide sequence ID" value="NZ_JAHESF010000003.1"/>
</dbReference>